<feature type="transmembrane region" description="Helical" evidence="1">
    <location>
        <begin position="7"/>
        <end position="30"/>
    </location>
</feature>
<evidence type="ECO:0000313" key="3">
    <source>
        <dbReference type="EMBL" id="MDO1560069.1"/>
    </source>
</evidence>
<accession>A0ABT8SNB0</accession>
<evidence type="ECO:0000259" key="2">
    <source>
        <dbReference type="Pfam" id="PF02470"/>
    </source>
</evidence>
<dbReference type="EMBL" id="JAUKTR010000005">
    <property type="protein sequence ID" value="MDO1560069.1"/>
    <property type="molecule type" value="Genomic_DNA"/>
</dbReference>
<feature type="domain" description="Mce/MlaD" evidence="2">
    <location>
        <begin position="46"/>
        <end position="116"/>
    </location>
</feature>
<dbReference type="Proteomes" id="UP001169063">
    <property type="component" value="Unassembled WGS sequence"/>
</dbReference>
<reference evidence="3" key="1">
    <citation type="submission" date="2023-07" db="EMBL/GenBank/DDBJ databases">
        <title>Brevundimonas soil sp. nov., isolated from the soil of chemical plant.</title>
        <authorList>
            <person name="Wu N."/>
        </authorList>
    </citation>
    <scope>NUCLEOTIDE SEQUENCE</scope>
    <source>
        <strain evidence="3">XZ-24</strain>
    </source>
</reference>
<keyword evidence="1" id="KW-0812">Transmembrane</keyword>
<sequence length="311" mass="33151">MERNAHYAAVGLTTVILLVAAAIFVVWLSAFQFNEDYDLYDIVFQGPVRGLNEGAEVQFNGIKVGEVTDLSLDPETGAQVIARVRLDSTTPVKVDSRAQLEPQGITGLNYIQITSGQSNVLLKSRYPGDTVPVIQSQSSAITELLAGSGTLLAQAVDALNRVNRVLSDDNIRSFSTSLNNIETVSSELAARREMFAEAEAALREATATLQEFRQLAASTRGLVEGDGAQAVQRISEAAGQVEGAAADVRQMTARLNGPVGDFASTGLPQLTAAISSLQEATEALNRLIEDVQASPQGLISRPPGQEREVEP</sequence>
<organism evidence="3 4">
    <name type="scientific">Peiella sedimenti</name>
    <dbReference type="NCBI Taxonomy" id="3061083"/>
    <lineage>
        <taxon>Bacteria</taxon>
        <taxon>Pseudomonadati</taxon>
        <taxon>Pseudomonadota</taxon>
        <taxon>Alphaproteobacteria</taxon>
        <taxon>Caulobacterales</taxon>
        <taxon>Caulobacteraceae</taxon>
        <taxon>Peiella</taxon>
    </lineage>
</organism>
<keyword evidence="4" id="KW-1185">Reference proteome</keyword>
<name>A0ABT8SNB0_9CAUL</name>
<evidence type="ECO:0000313" key="4">
    <source>
        <dbReference type="Proteomes" id="UP001169063"/>
    </source>
</evidence>
<dbReference type="PANTHER" id="PTHR36698">
    <property type="entry name" value="BLL5892 PROTEIN"/>
    <property type="match status" value="1"/>
</dbReference>
<evidence type="ECO:0000256" key="1">
    <source>
        <dbReference type="SAM" id="Phobius"/>
    </source>
</evidence>
<dbReference type="PANTHER" id="PTHR36698:SF2">
    <property type="entry name" value="MCE_MLAD DOMAIN-CONTAINING PROTEIN"/>
    <property type="match status" value="1"/>
</dbReference>
<dbReference type="RefSeq" id="WP_302110499.1">
    <property type="nucleotide sequence ID" value="NZ_JAUKTR010000005.1"/>
</dbReference>
<keyword evidence="1" id="KW-1133">Transmembrane helix</keyword>
<proteinExistence type="predicted"/>
<dbReference type="InterPro" id="IPR003399">
    <property type="entry name" value="Mce/MlaD"/>
</dbReference>
<protein>
    <submittedName>
        <fullName evidence="3">MlaD family protein</fullName>
    </submittedName>
</protein>
<dbReference type="Pfam" id="PF02470">
    <property type="entry name" value="MlaD"/>
    <property type="match status" value="1"/>
</dbReference>
<keyword evidence="1" id="KW-0472">Membrane</keyword>
<comment type="caution">
    <text evidence="3">The sequence shown here is derived from an EMBL/GenBank/DDBJ whole genome shotgun (WGS) entry which is preliminary data.</text>
</comment>
<gene>
    <name evidence="3" type="ORF">Q0812_11585</name>
</gene>